<proteinExistence type="predicted"/>
<reference evidence="2" key="1">
    <citation type="submission" date="2014-09" db="EMBL/GenBank/DDBJ databases">
        <authorList>
            <person name="Mudge J."/>
            <person name="Ramaraj T."/>
            <person name="Lindquist I.E."/>
            <person name="Bharti A.K."/>
            <person name="Sundararajan A."/>
            <person name="Cameron C.T."/>
            <person name="Woodward J.E."/>
            <person name="May G.D."/>
            <person name="Brubaker C."/>
            <person name="Broadhvest J."/>
            <person name="Wilkins T.A."/>
        </authorList>
    </citation>
    <scope>NUCLEOTIDE SEQUENCE</scope>
    <source>
        <strain evidence="2">cv. AKA8401</strain>
    </source>
</reference>
<dbReference type="AlphaFoldDB" id="A0A0B0NKT3"/>
<protein>
    <submittedName>
        <fullName evidence="1">Uncharacterized protein</fullName>
    </submittedName>
</protein>
<keyword evidence="2" id="KW-1185">Reference proteome</keyword>
<organism evidence="1 2">
    <name type="scientific">Gossypium arboreum</name>
    <name type="common">Tree cotton</name>
    <name type="synonym">Gossypium nanking</name>
    <dbReference type="NCBI Taxonomy" id="29729"/>
    <lineage>
        <taxon>Eukaryota</taxon>
        <taxon>Viridiplantae</taxon>
        <taxon>Streptophyta</taxon>
        <taxon>Embryophyta</taxon>
        <taxon>Tracheophyta</taxon>
        <taxon>Spermatophyta</taxon>
        <taxon>Magnoliopsida</taxon>
        <taxon>eudicotyledons</taxon>
        <taxon>Gunneridae</taxon>
        <taxon>Pentapetalae</taxon>
        <taxon>rosids</taxon>
        <taxon>malvids</taxon>
        <taxon>Malvales</taxon>
        <taxon>Malvaceae</taxon>
        <taxon>Malvoideae</taxon>
        <taxon>Gossypium</taxon>
    </lineage>
</organism>
<gene>
    <name evidence="1" type="ORF">F383_02293</name>
</gene>
<evidence type="ECO:0000313" key="2">
    <source>
        <dbReference type="Proteomes" id="UP000032142"/>
    </source>
</evidence>
<evidence type="ECO:0000313" key="1">
    <source>
        <dbReference type="EMBL" id="KHG13247.1"/>
    </source>
</evidence>
<dbReference type="EMBL" id="KN399178">
    <property type="protein sequence ID" value="KHG13247.1"/>
    <property type="molecule type" value="Genomic_DNA"/>
</dbReference>
<sequence length="64" mass="7154">METAFISIEINTSKTIFICEYAFLSPISTEKSRDLINAFSKGSVVQWSGETCEGGHVRSHSWEP</sequence>
<dbReference type="Proteomes" id="UP000032142">
    <property type="component" value="Unassembled WGS sequence"/>
</dbReference>
<accession>A0A0B0NKT3</accession>
<name>A0A0B0NKT3_GOSAR</name>